<proteinExistence type="predicted"/>
<gene>
    <name evidence="1" type="ORF">GGR11_002508</name>
</gene>
<organism evidence="1 2">
    <name type="scientific">Brevundimonas mediterranea</name>
    <dbReference type="NCBI Taxonomy" id="74329"/>
    <lineage>
        <taxon>Bacteria</taxon>
        <taxon>Pseudomonadati</taxon>
        <taxon>Pseudomonadota</taxon>
        <taxon>Alphaproteobacteria</taxon>
        <taxon>Caulobacterales</taxon>
        <taxon>Caulobacteraceae</taxon>
        <taxon>Brevundimonas</taxon>
    </lineage>
</organism>
<accession>A0A7W6A788</accession>
<dbReference type="AlphaFoldDB" id="A0A7W6A788"/>
<comment type="caution">
    <text evidence="1">The sequence shown here is derived from an EMBL/GenBank/DDBJ whole genome shotgun (WGS) entry which is preliminary data.</text>
</comment>
<name>A0A7W6A788_9CAUL</name>
<evidence type="ECO:0000313" key="2">
    <source>
        <dbReference type="Proteomes" id="UP000532936"/>
    </source>
</evidence>
<dbReference type="Gene3D" id="3.40.50.150">
    <property type="entry name" value="Vaccinia Virus protein VP39"/>
    <property type="match status" value="1"/>
</dbReference>
<dbReference type="SUPFAM" id="SSF53335">
    <property type="entry name" value="S-adenosyl-L-methionine-dependent methyltransferases"/>
    <property type="match status" value="1"/>
</dbReference>
<evidence type="ECO:0000313" key="1">
    <source>
        <dbReference type="EMBL" id="MBB3872955.1"/>
    </source>
</evidence>
<dbReference type="InterPro" id="IPR029063">
    <property type="entry name" value="SAM-dependent_MTases_sf"/>
</dbReference>
<reference evidence="1 2" key="1">
    <citation type="submission" date="2020-08" db="EMBL/GenBank/DDBJ databases">
        <title>Genomic Encyclopedia of Type Strains, Phase IV (KMG-IV): sequencing the most valuable type-strain genomes for metagenomic binning, comparative biology and taxonomic classification.</title>
        <authorList>
            <person name="Goeker M."/>
        </authorList>
    </citation>
    <scope>NUCLEOTIDE SEQUENCE [LARGE SCALE GENOMIC DNA]</scope>
    <source>
        <strain evidence="1 2">DSM 14878</strain>
    </source>
</reference>
<protein>
    <submittedName>
        <fullName evidence="1">Uncharacterized protein</fullName>
    </submittedName>
</protein>
<dbReference type="EMBL" id="JACIDA010000002">
    <property type="protein sequence ID" value="MBB3872955.1"/>
    <property type="molecule type" value="Genomic_DNA"/>
</dbReference>
<sequence length="296" mass="33480">MSDETAPQNGSNLTDIDKKLSELIKLLNEVRHESWRSSALAVSKQLWDAFGADGRYSDPKTLARYNRRMYSQHGEDGVISEIFSRIGEGNKRFFEIGVGDGTQNTTRFLLERGWSGVWVEGSPELAESAKEFMKQYIDSGNLKIVQTFITAENVSQIVDESDKNGKLDYISIDIDYNTPHVWRALRRSSRVACLEYNCTMPPNVAMTVPYDPNGVWDGTAWYGGSLKAFENIGLEKGMALVGSDLVGVNAYFVDLEEARGKFREPFDAATHYEPPRYYEYGHQHQPPAAPRRWVTE</sequence>
<dbReference type="Proteomes" id="UP000532936">
    <property type="component" value="Unassembled WGS sequence"/>
</dbReference>